<feature type="transmembrane region" description="Helical" evidence="1">
    <location>
        <begin position="189"/>
        <end position="207"/>
    </location>
</feature>
<evidence type="ECO:0000313" key="3">
    <source>
        <dbReference type="Proteomes" id="UP000623681"/>
    </source>
</evidence>
<comment type="caution">
    <text evidence="2">The sequence shown here is derived from an EMBL/GenBank/DDBJ whole genome shotgun (WGS) entry which is preliminary data.</text>
</comment>
<dbReference type="Pfam" id="PF11193">
    <property type="entry name" value="DUF2812"/>
    <property type="match status" value="1"/>
</dbReference>
<keyword evidence="1" id="KW-1133">Transmembrane helix</keyword>
<proteinExistence type="predicted"/>
<dbReference type="RefSeq" id="WP_202765989.1">
    <property type="nucleotide sequence ID" value="NZ_JAESWA010000010.1"/>
</dbReference>
<keyword evidence="1" id="KW-0812">Transmembrane</keyword>
<dbReference type="InterPro" id="IPR021359">
    <property type="entry name" value="DUF2812"/>
</dbReference>
<dbReference type="Proteomes" id="UP000623681">
    <property type="component" value="Unassembled WGS sequence"/>
</dbReference>
<gene>
    <name evidence="2" type="ORF">JK634_02195</name>
</gene>
<feature type="transmembrane region" description="Helical" evidence="1">
    <location>
        <begin position="117"/>
        <end position="137"/>
    </location>
</feature>
<evidence type="ECO:0000256" key="1">
    <source>
        <dbReference type="SAM" id="Phobius"/>
    </source>
</evidence>
<keyword evidence="1" id="KW-0472">Membrane</keyword>
<dbReference type="AlphaFoldDB" id="A0A937FD55"/>
<dbReference type="EMBL" id="JAESWA010000010">
    <property type="protein sequence ID" value="MBL4930610.1"/>
    <property type="molecule type" value="Genomic_DNA"/>
</dbReference>
<accession>A0A937FD55</accession>
<evidence type="ECO:0000313" key="2">
    <source>
        <dbReference type="EMBL" id="MBL4930610.1"/>
    </source>
</evidence>
<feature type="transmembrane region" description="Helical" evidence="1">
    <location>
        <begin position="143"/>
        <end position="168"/>
    </location>
</feature>
<reference evidence="2" key="1">
    <citation type="submission" date="2021-01" db="EMBL/GenBank/DDBJ databases">
        <title>Genome public.</title>
        <authorList>
            <person name="Liu C."/>
            <person name="Sun Q."/>
        </authorList>
    </citation>
    <scope>NUCLEOTIDE SEQUENCE</scope>
    <source>
        <strain evidence="2">YIM B02565</strain>
    </source>
</reference>
<name>A0A937FD55_9CLOT</name>
<protein>
    <submittedName>
        <fullName evidence="2">DUF2812 domain-containing protein</fullName>
    </submittedName>
</protein>
<keyword evidence="3" id="KW-1185">Reference proteome</keyword>
<feature type="transmembrane region" description="Helical" evidence="1">
    <location>
        <begin position="213"/>
        <end position="231"/>
    </location>
</feature>
<organism evidence="2 3">
    <name type="scientific">Clostridium paridis</name>
    <dbReference type="NCBI Taxonomy" id="2803863"/>
    <lineage>
        <taxon>Bacteria</taxon>
        <taxon>Bacillati</taxon>
        <taxon>Bacillota</taxon>
        <taxon>Clostridia</taxon>
        <taxon>Eubacteriales</taxon>
        <taxon>Clostridiaceae</taxon>
        <taxon>Clostridium</taxon>
    </lineage>
</organism>
<sequence>MKSKYVMIEGLAFNEEGDMKRLSKYASQGWILESIVGGFVYKLKKDKPQNIVYSLDYQTEANEEYFDIFKEAGWKHVISLGKQMHIFSAESGTKPIYSDRETQIDKYEDIRFRTGKASLYSSIAGALLIGLLIFSFIAMRAIFLPILCLLVIDIVIFIFNFMSYVAYNSRIKQIEKDGGVKSEAINSKGLWKLYIFIGIAFLVLGILDLIDKKYLGVLSVAAGGLYIYLSINHYKKYKKYKKS</sequence>